<dbReference type="AlphaFoldDB" id="A0A6J4KQE9"/>
<evidence type="ECO:0000313" key="1">
    <source>
        <dbReference type="EMBL" id="CAA9309013.1"/>
    </source>
</evidence>
<accession>A0A6J4KQE9</accession>
<reference evidence="1" key="1">
    <citation type="submission" date="2020-02" db="EMBL/GenBank/DDBJ databases">
        <authorList>
            <person name="Meier V. D."/>
        </authorList>
    </citation>
    <scope>NUCLEOTIDE SEQUENCE</scope>
    <source>
        <strain evidence="1">AVDCRST_MAG11</strain>
    </source>
</reference>
<name>A0A6J4KQE9_9BACT</name>
<sequence>MLPIILEGVLFVALLATAGALVLWGLWHVTPLGRVAGRLQHRRRLLRAADLTCPIHGAQDPAAMVRLSDGSRVCPACFQETMNGQLDG</sequence>
<proteinExistence type="predicted"/>
<organism evidence="1">
    <name type="scientific">uncultured Gemmatimonadaceae bacterium</name>
    <dbReference type="NCBI Taxonomy" id="246130"/>
    <lineage>
        <taxon>Bacteria</taxon>
        <taxon>Pseudomonadati</taxon>
        <taxon>Gemmatimonadota</taxon>
        <taxon>Gemmatimonadia</taxon>
        <taxon>Gemmatimonadales</taxon>
        <taxon>Gemmatimonadaceae</taxon>
        <taxon>environmental samples</taxon>
    </lineage>
</organism>
<gene>
    <name evidence="1" type="ORF">AVDCRST_MAG11-1373</name>
</gene>
<protein>
    <submittedName>
        <fullName evidence="1">Uncharacterized protein</fullName>
    </submittedName>
</protein>
<dbReference type="EMBL" id="CADCTU010000307">
    <property type="protein sequence ID" value="CAA9309013.1"/>
    <property type="molecule type" value="Genomic_DNA"/>
</dbReference>